<dbReference type="GO" id="GO:0005654">
    <property type="term" value="C:nucleoplasm"/>
    <property type="evidence" value="ECO:0007669"/>
    <property type="project" value="TreeGrafter"/>
</dbReference>
<dbReference type="GO" id="GO:0000724">
    <property type="term" value="P:double-strand break repair via homologous recombination"/>
    <property type="evidence" value="ECO:0007669"/>
    <property type="project" value="TreeGrafter"/>
</dbReference>
<feature type="non-terminal residue" evidence="3">
    <location>
        <position position="152"/>
    </location>
</feature>
<comment type="caution">
    <text evidence="3">The sequence shown here is derived from an EMBL/GenBank/DDBJ whole genome shotgun (WGS) entry which is preliminary data.</text>
</comment>
<feature type="region of interest" description="Disordered" evidence="1">
    <location>
        <begin position="1"/>
        <end position="87"/>
    </location>
</feature>
<dbReference type="InterPro" id="IPR028026">
    <property type="entry name" value="DUF4502"/>
</dbReference>
<dbReference type="OrthoDB" id="1914453at2759"/>
<feature type="domain" description="DUF4502" evidence="2">
    <location>
        <begin position="28"/>
        <end position="150"/>
    </location>
</feature>
<dbReference type="PANTHER" id="PTHR34347">
    <property type="entry name" value="DNA REPAIR-SCAFFOLDING PROTEIN SPIDR"/>
    <property type="match status" value="1"/>
</dbReference>
<feature type="non-terminal residue" evidence="3">
    <location>
        <position position="1"/>
    </location>
</feature>
<evidence type="ECO:0000256" key="1">
    <source>
        <dbReference type="SAM" id="MobiDB-lite"/>
    </source>
</evidence>
<keyword evidence="4" id="KW-1185">Reference proteome</keyword>
<dbReference type="InterPro" id="IPR053054">
    <property type="entry name" value="DNA_repair-scaffolding"/>
</dbReference>
<feature type="compositionally biased region" description="Basic and acidic residues" evidence="1">
    <location>
        <begin position="72"/>
        <end position="82"/>
    </location>
</feature>
<dbReference type="Proteomes" id="UP000271974">
    <property type="component" value="Unassembled WGS sequence"/>
</dbReference>
<evidence type="ECO:0000313" key="4">
    <source>
        <dbReference type="Proteomes" id="UP000271974"/>
    </source>
</evidence>
<name>A0A3S1C1X5_ELYCH</name>
<dbReference type="GO" id="GO:0000228">
    <property type="term" value="C:nuclear chromosome"/>
    <property type="evidence" value="ECO:0007669"/>
    <property type="project" value="TreeGrafter"/>
</dbReference>
<organism evidence="3 4">
    <name type="scientific">Elysia chlorotica</name>
    <name type="common">Eastern emerald elysia</name>
    <name type="synonym">Sea slug</name>
    <dbReference type="NCBI Taxonomy" id="188477"/>
    <lineage>
        <taxon>Eukaryota</taxon>
        <taxon>Metazoa</taxon>
        <taxon>Spiralia</taxon>
        <taxon>Lophotrochozoa</taxon>
        <taxon>Mollusca</taxon>
        <taxon>Gastropoda</taxon>
        <taxon>Heterobranchia</taxon>
        <taxon>Euthyneura</taxon>
        <taxon>Panpulmonata</taxon>
        <taxon>Sacoglossa</taxon>
        <taxon>Placobranchoidea</taxon>
        <taxon>Plakobranchidae</taxon>
        <taxon>Elysia</taxon>
    </lineage>
</organism>
<evidence type="ECO:0000259" key="2">
    <source>
        <dbReference type="Pfam" id="PF14950"/>
    </source>
</evidence>
<dbReference type="GO" id="GO:0070202">
    <property type="term" value="P:regulation of establishment of protein localization to chromosome"/>
    <property type="evidence" value="ECO:0007669"/>
    <property type="project" value="TreeGrafter"/>
</dbReference>
<reference evidence="3 4" key="1">
    <citation type="submission" date="2019-01" db="EMBL/GenBank/DDBJ databases">
        <title>A draft genome assembly of the solar-powered sea slug Elysia chlorotica.</title>
        <authorList>
            <person name="Cai H."/>
            <person name="Li Q."/>
            <person name="Fang X."/>
            <person name="Li J."/>
            <person name="Curtis N.E."/>
            <person name="Altenburger A."/>
            <person name="Shibata T."/>
            <person name="Feng M."/>
            <person name="Maeda T."/>
            <person name="Schwartz J.A."/>
            <person name="Shigenobu S."/>
            <person name="Lundholm N."/>
            <person name="Nishiyama T."/>
            <person name="Yang H."/>
            <person name="Hasebe M."/>
            <person name="Li S."/>
            <person name="Pierce S.K."/>
            <person name="Wang J."/>
        </authorList>
    </citation>
    <scope>NUCLEOTIDE SEQUENCE [LARGE SCALE GENOMIC DNA]</scope>
    <source>
        <strain evidence="3">EC2010</strain>
        <tissue evidence="3">Whole organism of an adult</tissue>
    </source>
</reference>
<dbReference type="AlphaFoldDB" id="A0A3S1C1X5"/>
<accession>A0A3S1C1X5</accession>
<sequence>QSRDEISPPSSPAAGNLELEENRSSPPSFKDSQISIESEISSQSSLQQKDKMKASDWASMLQRQTTPVKGKGIQELDHEDSAKKKKKFASGSLADRLYQIQRRLKSSARMWYHSAKTEAISGKPEKEARSITVQVQSVDKMFSLYLCNCKII</sequence>
<dbReference type="PANTHER" id="PTHR34347:SF1">
    <property type="entry name" value="DNA REPAIR-SCAFFOLDING PROTEIN"/>
    <property type="match status" value="1"/>
</dbReference>
<proteinExistence type="predicted"/>
<dbReference type="EMBL" id="RQTK01000379">
    <property type="protein sequence ID" value="RUS80672.1"/>
    <property type="molecule type" value="Genomic_DNA"/>
</dbReference>
<evidence type="ECO:0000313" key="3">
    <source>
        <dbReference type="EMBL" id="RUS80672.1"/>
    </source>
</evidence>
<feature type="compositionally biased region" description="Low complexity" evidence="1">
    <location>
        <begin position="32"/>
        <end position="45"/>
    </location>
</feature>
<gene>
    <name evidence="3" type="ORF">EGW08_011576</name>
</gene>
<protein>
    <recommendedName>
        <fullName evidence="2">DUF4502 domain-containing protein</fullName>
    </recommendedName>
</protein>
<dbReference type="Pfam" id="PF14950">
    <property type="entry name" value="DUF4502"/>
    <property type="match status" value="1"/>
</dbReference>